<dbReference type="AlphaFoldDB" id="A0A915DTB6"/>
<dbReference type="SUPFAM" id="SSF47592">
    <property type="entry name" value="SWIB/MDM2 domain"/>
    <property type="match status" value="1"/>
</dbReference>
<feature type="region of interest" description="Disordered" evidence="1">
    <location>
        <begin position="66"/>
        <end position="135"/>
    </location>
</feature>
<evidence type="ECO:0000313" key="5">
    <source>
        <dbReference type="WBParaSite" id="jg22712"/>
    </source>
</evidence>
<dbReference type="WBParaSite" id="jg22712">
    <property type="protein sequence ID" value="jg22712"/>
    <property type="gene ID" value="jg22712"/>
</dbReference>
<feature type="domain" description="DEK-C" evidence="3">
    <location>
        <begin position="11"/>
        <end position="66"/>
    </location>
</feature>
<dbReference type="Pfam" id="PF08766">
    <property type="entry name" value="DEK_C"/>
    <property type="match status" value="1"/>
</dbReference>
<sequence>MVKNGNCCCFPINTAEAGAEIKQLIQDKGIESLTSKIIRKHLEAKFNCQLAEFKAEIDRLTMEKIQEKQTKSNADEEESTSKNKKKMERAISEENDDMVSSVKRRRACVTVKQRREPASKKKKADPDAPNNRKGKSAFSRICVLSDVVKAMWAYFREQDLLDPKDRRMVILNDALKKVFTGKRIQAFGMMKGLKTHIKTLTSWTMKLVDKWTTSSSAKNKSATEPIIKEEIVKPEDLNDSDDRKEEMILSKSQKLKEMDKSRKPTVLLLALQGHHQHQAEGQEGNVLTFAGNTVDLTQVLSQDTLEKLGRLEPEHVDWTKEKKA</sequence>
<dbReference type="InterPro" id="IPR003121">
    <property type="entry name" value="SWIB_MDM2_domain"/>
</dbReference>
<dbReference type="Pfam" id="PF02201">
    <property type="entry name" value="SWIB"/>
    <property type="match status" value="1"/>
</dbReference>
<organism evidence="4 5">
    <name type="scientific">Ditylenchus dipsaci</name>
    <dbReference type="NCBI Taxonomy" id="166011"/>
    <lineage>
        <taxon>Eukaryota</taxon>
        <taxon>Metazoa</taxon>
        <taxon>Ecdysozoa</taxon>
        <taxon>Nematoda</taxon>
        <taxon>Chromadorea</taxon>
        <taxon>Rhabditida</taxon>
        <taxon>Tylenchina</taxon>
        <taxon>Tylenchomorpha</taxon>
        <taxon>Sphaerularioidea</taxon>
        <taxon>Anguinidae</taxon>
        <taxon>Anguininae</taxon>
        <taxon>Ditylenchus</taxon>
    </lineage>
</organism>
<dbReference type="Gene3D" id="1.10.245.10">
    <property type="entry name" value="SWIB/MDM2 domain"/>
    <property type="match status" value="1"/>
</dbReference>
<protein>
    <submittedName>
        <fullName evidence="5">Uncharacterized protein</fullName>
    </submittedName>
</protein>
<dbReference type="SMART" id="SM00151">
    <property type="entry name" value="SWIB"/>
    <property type="match status" value="1"/>
</dbReference>
<evidence type="ECO:0000256" key="1">
    <source>
        <dbReference type="SAM" id="MobiDB-lite"/>
    </source>
</evidence>
<dbReference type="InterPro" id="IPR036885">
    <property type="entry name" value="SWIB_MDM2_dom_sf"/>
</dbReference>
<dbReference type="Proteomes" id="UP000887574">
    <property type="component" value="Unplaced"/>
</dbReference>
<accession>A0A915DTB6</accession>
<dbReference type="PROSITE" id="PS51925">
    <property type="entry name" value="SWIB_MDM2"/>
    <property type="match status" value="1"/>
</dbReference>
<proteinExistence type="predicted"/>
<dbReference type="CDD" id="cd10567">
    <property type="entry name" value="SWIB-MDM2_like"/>
    <property type="match status" value="1"/>
</dbReference>
<evidence type="ECO:0000259" key="2">
    <source>
        <dbReference type="PROSITE" id="PS51925"/>
    </source>
</evidence>
<evidence type="ECO:0000259" key="3">
    <source>
        <dbReference type="PROSITE" id="PS51998"/>
    </source>
</evidence>
<evidence type="ECO:0000313" key="4">
    <source>
        <dbReference type="Proteomes" id="UP000887574"/>
    </source>
</evidence>
<dbReference type="PANTHER" id="PTHR13844">
    <property type="entry name" value="SWI/SNF-RELATED MATRIX-ASSOCIATED ACTIN-DEPENDENT REGULATOR OF CHROMATIN SUBFAMILY D"/>
    <property type="match status" value="1"/>
</dbReference>
<dbReference type="InterPro" id="IPR014876">
    <property type="entry name" value="DEK_C"/>
</dbReference>
<dbReference type="InterPro" id="IPR019835">
    <property type="entry name" value="SWIB_domain"/>
</dbReference>
<feature type="domain" description="DM2" evidence="2">
    <location>
        <begin position="117"/>
        <end position="199"/>
    </location>
</feature>
<reference evidence="5" key="1">
    <citation type="submission" date="2022-11" db="UniProtKB">
        <authorList>
            <consortium name="WormBaseParasite"/>
        </authorList>
    </citation>
    <scope>IDENTIFICATION</scope>
</reference>
<name>A0A915DTB6_9BILA</name>
<dbReference type="PROSITE" id="PS51998">
    <property type="entry name" value="DEK_C"/>
    <property type="match status" value="1"/>
</dbReference>
<keyword evidence="4" id="KW-1185">Reference proteome</keyword>
<dbReference type="SUPFAM" id="SSF109715">
    <property type="entry name" value="DEK C-terminal domain"/>
    <property type="match status" value="1"/>
</dbReference>